<dbReference type="SUPFAM" id="SSF55073">
    <property type="entry name" value="Nucleotide cyclase"/>
    <property type="match status" value="1"/>
</dbReference>
<dbReference type="Proteomes" id="UP000299580">
    <property type="component" value="Chromosome"/>
</dbReference>
<dbReference type="CDD" id="cd00130">
    <property type="entry name" value="PAS"/>
    <property type="match status" value="2"/>
</dbReference>
<dbReference type="PANTHER" id="PTHR45138:SF9">
    <property type="entry name" value="DIGUANYLATE CYCLASE DGCM-RELATED"/>
    <property type="match status" value="1"/>
</dbReference>
<keyword evidence="9" id="KW-1185">Reference proteome</keyword>
<dbReference type="PANTHER" id="PTHR45138">
    <property type="entry name" value="REGULATORY COMPONENTS OF SENSORY TRANSDUCTION SYSTEM"/>
    <property type="match status" value="1"/>
</dbReference>
<dbReference type="InterPro" id="IPR003018">
    <property type="entry name" value="GAF"/>
</dbReference>
<dbReference type="OrthoDB" id="9765776at2"/>
<dbReference type="SMART" id="SM00065">
    <property type="entry name" value="GAF"/>
    <property type="match status" value="1"/>
</dbReference>
<proteinExistence type="predicted"/>
<reference evidence="8 9" key="1">
    <citation type="submission" date="2018-11" db="EMBL/GenBank/DDBJ databases">
        <title>Genome sequences of Brenneria nigrifluens and Brenneria rubrifaciens.</title>
        <authorList>
            <person name="Poret-Peterson A.T."/>
            <person name="McClean A.E."/>
            <person name="Kluepfel D.A."/>
        </authorList>
    </citation>
    <scope>NUCLEOTIDE SEQUENCE [LARGE SCALE GENOMIC DNA]</scope>
    <source>
        <strain evidence="8 9">6D370</strain>
    </source>
</reference>
<evidence type="ECO:0000256" key="2">
    <source>
        <dbReference type="ARBA" id="ARBA00004665"/>
    </source>
</evidence>
<dbReference type="SMART" id="SM00267">
    <property type="entry name" value="GGDEF"/>
    <property type="match status" value="1"/>
</dbReference>
<dbReference type="GO" id="GO:0052621">
    <property type="term" value="F:diguanylate cyclase activity"/>
    <property type="evidence" value="ECO:0007669"/>
    <property type="project" value="UniProtKB-EC"/>
</dbReference>
<dbReference type="RefSeq" id="WP_137714509.1">
    <property type="nucleotide sequence ID" value="NZ_CP034035.1"/>
</dbReference>
<dbReference type="InterPro" id="IPR001610">
    <property type="entry name" value="PAC"/>
</dbReference>
<dbReference type="PROSITE" id="PS50887">
    <property type="entry name" value="GGDEF"/>
    <property type="match status" value="1"/>
</dbReference>
<comment type="catalytic activity">
    <reaction evidence="4">
        <text>2 GTP = 3',3'-c-di-GMP + 2 diphosphate</text>
        <dbReference type="Rhea" id="RHEA:24898"/>
        <dbReference type="ChEBI" id="CHEBI:33019"/>
        <dbReference type="ChEBI" id="CHEBI:37565"/>
        <dbReference type="ChEBI" id="CHEBI:58805"/>
        <dbReference type="EC" id="2.7.7.65"/>
    </reaction>
</comment>
<dbReference type="InterPro" id="IPR000700">
    <property type="entry name" value="PAS-assoc_C"/>
</dbReference>
<dbReference type="InterPro" id="IPR035965">
    <property type="entry name" value="PAS-like_dom_sf"/>
</dbReference>
<dbReference type="InterPro" id="IPR029016">
    <property type="entry name" value="GAF-like_dom_sf"/>
</dbReference>
<dbReference type="InterPro" id="IPR050469">
    <property type="entry name" value="Diguanylate_Cyclase"/>
</dbReference>
<evidence type="ECO:0000259" key="7">
    <source>
        <dbReference type="PROSITE" id="PS50887"/>
    </source>
</evidence>
<feature type="domain" description="GGDEF" evidence="7">
    <location>
        <begin position="481"/>
        <end position="610"/>
    </location>
</feature>
<name>A0A4V1FA16_9GAMM</name>
<dbReference type="KEGG" id="brb:EH207_13835"/>
<sequence length="610" mass="70081">MNSQLSDTDLITRLYSQDKLVALDKAYAIAEFDPFGRLVEANTCFCNMLGFDKAEIINQHHKTFLLEQQRQEHDHFWPSVINGDIRFGEFKRRTRHGDPIWIHAAYTPIVDDHGQNIGIIELALDITRQKYFTTEHRIKLEAIDNSQCVIEFDREGYIIHVNDNYLTLTGYKREELLGEHHKLLYEEAYLQSSEYKKFWRTLRRGQSISGRFHRLGKNNMSLWIQATYNPIMDDHGNISKVIKYAQNITQNVQTEKKAEQQGAILDILLSAHDSFLLDHDLPSACDKVFSRLLNVTNSEFGFIAKVLEDKKGKALFIPSISNLSWDKKIRAWYNRQRKTHGGLVFRQLDNLFGHAVTHNTVVCTNNLATHPAGQGFPTGHPPLYSFLAIPITHNGKPIGMIALANRPSGYDQNLIDLLAPLVKTLGIIIHARDLEDERRRTEETLRFNAGHDYLTGLPNRSNFFEQANAFFQSSQRNVNVKKSCLALLDIDFFKKINDKYGHLAGDAVLKELAGLMRLSLRNDDLVARIGGEEFILLLRNVSYKTALTIIERIRKRVEQHSLSYEQKTLKFTVSMGIAPWRPDFASVDDWIQRADENLYAAKRQGRNCVK</sequence>
<evidence type="ECO:0000256" key="1">
    <source>
        <dbReference type="ARBA" id="ARBA00001946"/>
    </source>
</evidence>
<evidence type="ECO:0000256" key="3">
    <source>
        <dbReference type="ARBA" id="ARBA00012528"/>
    </source>
</evidence>
<dbReference type="NCBIfam" id="TIGR00254">
    <property type="entry name" value="GGDEF"/>
    <property type="match status" value="1"/>
</dbReference>
<protein>
    <recommendedName>
        <fullName evidence="3">diguanylate cyclase</fullName>
        <ecNumber evidence="3">2.7.7.65</ecNumber>
    </recommendedName>
</protein>
<dbReference type="SMART" id="SM00091">
    <property type="entry name" value="PAS"/>
    <property type="match status" value="2"/>
</dbReference>
<gene>
    <name evidence="8" type="ORF">EH207_13835</name>
</gene>
<comment type="pathway">
    <text evidence="2">Purine metabolism; 3',5'-cyclic di-GMP biosynthesis.</text>
</comment>
<dbReference type="InterPro" id="IPR000160">
    <property type="entry name" value="GGDEF_dom"/>
</dbReference>
<evidence type="ECO:0000259" key="5">
    <source>
        <dbReference type="PROSITE" id="PS50112"/>
    </source>
</evidence>
<dbReference type="Gene3D" id="3.30.450.40">
    <property type="match status" value="1"/>
</dbReference>
<accession>A0A4V1FA16</accession>
<dbReference type="Gene3D" id="3.30.450.20">
    <property type="entry name" value="PAS domain"/>
    <property type="match status" value="2"/>
</dbReference>
<dbReference type="NCBIfam" id="TIGR00229">
    <property type="entry name" value="sensory_box"/>
    <property type="match status" value="2"/>
</dbReference>
<comment type="cofactor">
    <cofactor evidence="1">
        <name>Mg(2+)</name>
        <dbReference type="ChEBI" id="CHEBI:18420"/>
    </cofactor>
</comment>
<evidence type="ECO:0000313" key="9">
    <source>
        <dbReference type="Proteomes" id="UP000299580"/>
    </source>
</evidence>
<feature type="domain" description="PAC" evidence="6">
    <location>
        <begin position="206"/>
        <end position="260"/>
    </location>
</feature>
<dbReference type="SUPFAM" id="SSF55781">
    <property type="entry name" value="GAF domain-like"/>
    <property type="match status" value="1"/>
</dbReference>
<dbReference type="PROSITE" id="PS50112">
    <property type="entry name" value="PAS"/>
    <property type="match status" value="1"/>
</dbReference>
<dbReference type="Gene3D" id="3.30.70.270">
    <property type="match status" value="1"/>
</dbReference>
<organism evidence="8 9">
    <name type="scientific">Brenneria rubrifaciens</name>
    <dbReference type="NCBI Taxonomy" id="55213"/>
    <lineage>
        <taxon>Bacteria</taxon>
        <taxon>Pseudomonadati</taxon>
        <taxon>Pseudomonadota</taxon>
        <taxon>Gammaproteobacteria</taxon>
        <taxon>Enterobacterales</taxon>
        <taxon>Pectobacteriaceae</taxon>
        <taxon>Brenneria</taxon>
    </lineage>
</organism>
<dbReference type="Pfam" id="PF13185">
    <property type="entry name" value="GAF_2"/>
    <property type="match status" value="1"/>
</dbReference>
<dbReference type="Pfam" id="PF00990">
    <property type="entry name" value="GGDEF"/>
    <property type="match status" value="1"/>
</dbReference>
<dbReference type="AlphaFoldDB" id="A0A4V1FA16"/>
<dbReference type="InterPro" id="IPR043128">
    <property type="entry name" value="Rev_trsase/Diguanyl_cyclase"/>
</dbReference>
<feature type="domain" description="PAC" evidence="6">
    <location>
        <begin position="86"/>
        <end position="138"/>
    </location>
</feature>
<evidence type="ECO:0000256" key="4">
    <source>
        <dbReference type="ARBA" id="ARBA00034247"/>
    </source>
</evidence>
<evidence type="ECO:0000313" key="8">
    <source>
        <dbReference type="EMBL" id="QCR09503.1"/>
    </source>
</evidence>
<evidence type="ECO:0000259" key="6">
    <source>
        <dbReference type="PROSITE" id="PS50113"/>
    </source>
</evidence>
<dbReference type="EC" id="2.7.7.65" evidence="3"/>
<dbReference type="Pfam" id="PF13426">
    <property type="entry name" value="PAS_9"/>
    <property type="match status" value="2"/>
</dbReference>
<dbReference type="EMBL" id="CP034035">
    <property type="protein sequence ID" value="QCR09503.1"/>
    <property type="molecule type" value="Genomic_DNA"/>
</dbReference>
<dbReference type="FunFam" id="3.30.70.270:FF:000001">
    <property type="entry name" value="Diguanylate cyclase domain protein"/>
    <property type="match status" value="1"/>
</dbReference>
<dbReference type="CDD" id="cd01949">
    <property type="entry name" value="GGDEF"/>
    <property type="match status" value="1"/>
</dbReference>
<feature type="domain" description="PAS" evidence="5">
    <location>
        <begin position="149"/>
        <end position="205"/>
    </location>
</feature>
<dbReference type="PROSITE" id="PS50113">
    <property type="entry name" value="PAC"/>
    <property type="match status" value="2"/>
</dbReference>
<dbReference type="InterPro" id="IPR000014">
    <property type="entry name" value="PAS"/>
</dbReference>
<dbReference type="InterPro" id="IPR029787">
    <property type="entry name" value="Nucleotide_cyclase"/>
</dbReference>
<dbReference type="SUPFAM" id="SSF55785">
    <property type="entry name" value="PYP-like sensor domain (PAS domain)"/>
    <property type="match status" value="2"/>
</dbReference>
<dbReference type="SMART" id="SM00086">
    <property type="entry name" value="PAC"/>
    <property type="match status" value="2"/>
</dbReference>